<protein>
    <submittedName>
        <fullName evidence="2">Carbohydrate ABC transporter substrate-binding protein (CUT1 family)</fullName>
    </submittedName>
</protein>
<evidence type="ECO:0000313" key="2">
    <source>
        <dbReference type="EMBL" id="PRX40965.1"/>
    </source>
</evidence>
<name>A0A2T0LFG4_9BACL</name>
<evidence type="ECO:0000313" key="3">
    <source>
        <dbReference type="Proteomes" id="UP000237797"/>
    </source>
</evidence>
<keyword evidence="1" id="KW-0732">Signal</keyword>
<dbReference type="AlphaFoldDB" id="A0A2T0LFG4"/>
<dbReference type="SUPFAM" id="SSF53850">
    <property type="entry name" value="Periplasmic binding protein-like II"/>
    <property type="match status" value="1"/>
</dbReference>
<dbReference type="CDD" id="cd14748">
    <property type="entry name" value="PBP2_UgpB"/>
    <property type="match status" value="1"/>
</dbReference>
<dbReference type="Proteomes" id="UP000237797">
    <property type="component" value="Unassembled WGS sequence"/>
</dbReference>
<dbReference type="PANTHER" id="PTHR43649:SF12">
    <property type="entry name" value="DIACETYLCHITOBIOSE BINDING PROTEIN DASA"/>
    <property type="match status" value="1"/>
</dbReference>
<dbReference type="PANTHER" id="PTHR43649">
    <property type="entry name" value="ARABINOSE-BINDING PROTEIN-RELATED"/>
    <property type="match status" value="1"/>
</dbReference>
<sequence length="429" mass="48577">MKRIKPFAPVLAVCLIAATILAGCAEPNQAQGKTVVKFWYTWQGAEAEQMEKLIDEFNSSQDKIQVEGLSQGDLQKQLTAIVGGNPPDLAVHYDENRLASWANKGAMQPLDPYIEKDNYDLSDFLPGALEAVQYEGKTYGLPLGMNTWMLYYNEDLLKEAGLDGPPETIQELKEYSEKLDKTDAKGRLERLGLCTGAHQQYIWMYSFEGKMWDPKDKKVTPTDPGFRSSVELVADNWKRHGAQNMDRFQSGFGKYDSPQNPFFIGKCAMTIDGEWLATHIDRFAPNLNYGIAPIPHDEKHPEAKKVGYMNVNLLYIPKGAKNPDAAWEFLKWLTAKEQMLKFDVALGNLAPRKSAVDDPAFDKVPGFDRFAKYAKEHELKPLPSLPFKEEYLNEIQKQMDQILRGKISLDEGMRKIAEKIQPIADKTMK</sequence>
<gene>
    <name evidence="2" type="ORF">CLV97_10916</name>
</gene>
<dbReference type="Gene3D" id="3.40.190.10">
    <property type="entry name" value="Periplasmic binding protein-like II"/>
    <property type="match status" value="2"/>
</dbReference>
<dbReference type="PROSITE" id="PS51257">
    <property type="entry name" value="PROKAR_LIPOPROTEIN"/>
    <property type="match status" value="1"/>
</dbReference>
<feature type="chain" id="PRO_5039627605" evidence="1">
    <location>
        <begin position="31"/>
        <end position="429"/>
    </location>
</feature>
<evidence type="ECO:0000256" key="1">
    <source>
        <dbReference type="SAM" id="SignalP"/>
    </source>
</evidence>
<accession>A0A2T0LFG4</accession>
<feature type="signal peptide" evidence="1">
    <location>
        <begin position="1"/>
        <end position="30"/>
    </location>
</feature>
<keyword evidence="3" id="KW-1185">Reference proteome</keyword>
<reference evidence="2 3" key="1">
    <citation type="submission" date="2018-03" db="EMBL/GenBank/DDBJ databases">
        <title>Genomic Encyclopedia of Archaeal and Bacterial Type Strains, Phase II (KMG-II): from individual species to whole genera.</title>
        <authorList>
            <person name="Goeker M."/>
        </authorList>
    </citation>
    <scope>NUCLEOTIDE SEQUENCE [LARGE SCALE GENOMIC DNA]</scope>
    <source>
        <strain evidence="2 3">DSM 44946</strain>
    </source>
</reference>
<dbReference type="RefSeq" id="WP_245891421.1">
    <property type="nucleotide sequence ID" value="NZ_PVNE01000009.1"/>
</dbReference>
<proteinExistence type="predicted"/>
<organism evidence="2 3">
    <name type="scientific">Planifilum fimeticola</name>
    <dbReference type="NCBI Taxonomy" id="201975"/>
    <lineage>
        <taxon>Bacteria</taxon>
        <taxon>Bacillati</taxon>
        <taxon>Bacillota</taxon>
        <taxon>Bacilli</taxon>
        <taxon>Bacillales</taxon>
        <taxon>Thermoactinomycetaceae</taxon>
        <taxon>Planifilum</taxon>
    </lineage>
</organism>
<dbReference type="EMBL" id="PVNE01000009">
    <property type="protein sequence ID" value="PRX40965.1"/>
    <property type="molecule type" value="Genomic_DNA"/>
</dbReference>
<dbReference type="Pfam" id="PF01547">
    <property type="entry name" value="SBP_bac_1"/>
    <property type="match status" value="1"/>
</dbReference>
<dbReference type="InterPro" id="IPR006059">
    <property type="entry name" value="SBP"/>
</dbReference>
<comment type="caution">
    <text evidence="2">The sequence shown here is derived from an EMBL/GenBank/DDBJ whole genome shotgun (WGS) entry which is preliminary data.</text>
</comment>
<dbReference type="InterPro" id="IPR050490">
    <property type="entry name" value="Bact_solute-bd_prot1"/>
</dbReference>